<dbReference type="InterPro" id="IPR012338">
    <property type="entry name" value="Beta-lactam/transpept-like"/>
</dbReference>
<dbReference type="Proteomes" id="UP000230903">
    <property type="component" value="Unassembled WGS sequence"/>
</dbReference>
<evidence type="ECO:0000259" key="3">
    <source>
        <dbReference type="Pfam" id="PF00905"/>
    </source>
</evidence>
<feature type="domain" description="Penicillin-binding protein transpeptidase" evidence="3">
    <location>
        <begin position="233"/>
        <end position="507"/>
    </location>
</feature>
<evidence type="ECO:0008006" key="7">
    <source>
        <dbReference type="Google" id="ProtNLM"/>
    </source>
</evidence>
<dbReference type="AlphaFoldDB" id="A0A2H0UP02"/>
<dbReference type="InterPro" id="IPR050515">
    <property type="entry name" value="Beta-lactam/transpept"/>
</dbReference>
<name>A0A2H0UP02_9BACT</name>
<proteinExistence type="predicted"/>
<dbReference type="Gene3D" id="3.30.450.330">
    <property type="match status" value="1"/>
</dbReference>
<reference evidence="6" key="1">
    <citation type="submission" date="2017-09" db="EMBL/GenBank/DDBJ databases">
        <title>Depth-based differentiation of microbial function through sediment-hosted aquifers and enrichment of novel symbionts in the deep terrestrial subsurface.</title>
        <authorList>
            <person name="Probst A.J."/>
            <person name="Ladd B."/>
            <person name="Jarett J.K."/>
            <person name="Geller-Mcgrath D.E."/>
            <person name="Sieber C.M.K."/>
            <person name="Emerson J.B."/>
            <person name="Anantharaman K."/>
            <person name="Thomas B.C."/>
            <person name="Malmstrom R."/>
            <person name="Stieglmeier M."/>
            <person name="Klingl A."/>
            <person name="Woyke T."/>
            <person name="Ryan C.M."/>
            <person name="Banfield J.F."/>
        </authorList>
    </citation>
    <scope>NUCLEOTIDE SEQUENCE [LARGE SCALE GENOMIC DNA]</scope>
</reference>
<keyword evidence="2" id="KW-0472">Membrane</keyword>
<sequence length="507" mass="55519">MKIRFTLLLGVTTIAFAFLAYNLYSLQISQGDYYLSRAQAQSGAASILTAERGSIYFTDKNNSKIPAALNKDYQVIFAVPTEIDDVEESAARLASILELDIDELRTALSKPNDQYEELISRANDSQLAKIRESAIKGIHVATKRARFYPFGDLASHVLGFVAESDSGTVEGKYGIESQYNEVLFGVPGRFDDSKRVVDSIKGQDVTLTIDLNIQDRAEAILQNLVKNFSPKAGSIIVQDPRDGRILAMASWPSFNPNEYSKFPIENFINPTVQNFYEPGSVNKVLTMVAGIDSGAITPETTYNDTGSITSDGKTIKNWDLKARGVINMREVIALSVNTGAAFAERATGHEKFYDYLIDFGFKNLTTIDLPGETAGRLTPLEKYPRDINFVTASYGQGISVTPIRLITIISGLANGGLMHQPYITNHANSSESERIMSETTASQVTDMMTYAVKKAKVAAIAHYNVAGKTGTAYVPDFELGGYTDNVINTYIGFAPASNPQFTILVKI</sequence>
<dbReference type="Gene3D" id="3.40.710.10">
    <property type="entry name" value="DD-peptidase/beta-lactamase superfamily"/>
    <property type="match status" value="1"/>
</dbReference>
<dbReference type="SUPFAM" id="SSF56519">
    <property type="entry name" value="Penicillin binding protein dimerisation domain"/>
    <property type="match status" value="1"/>
</dbReference>
<dbReference type="GO" id="GO:0008658">
    <property type="term" value="F:penicillin binding"/>
    <property type="evidence" value="ECO:0007669"/>
    <property type="project" value="InterPro"/>
</dbReference>
<feature type="domain" description="Penicillin-binding protein dimerisation" evidence="4">
    <location>
        <begin position="49"/>
        <end position="188"/>
    </location>
</feature>
<feature type="non-terminal residue" evidence="5">
    <location>
        <position position="507"/>
    </location>
</feature>
<comment type="subcellular location">
    <subcellularLocation>
        <location evidence="1">Membrane</location>
    </subcellularLocation>
</comment>
<dbReference type="GO" id="GO:0071555">
    <property type="term" value="P:cell wall organization"/>
    <property type="evidence" value="ECO:0007669"/>
    <property type="project" value="TreeGrafter"/>
</dbReference>
<dbReference type="GO" id="GO:0005886">
    <property type="term" value="C:plasma membrane"/>
    <property type="evidence" value="ECO:0007669"/>
    <property type="project" value="TreeGrafter"/>
</dbReference>
<dbReference type="EMBL" id="PFBC01000014">
    <property type="protein sequence ID" value="PIR88134.1"/>
    <property type="molecule type" value="Genomic_DNA"/>
</dbReference>
<dbReference type="PANTHER" id="PTHR30627">
    <property type="entry name" value="PEPTIDOGLYCAN D,D-TRANSPEPTIDASE"/>
    <property type="match status" value="1"/>
</dbReference>
<accession>A0A2H0UP02</accession>
<dbReference type="Pfam" id="PF03717">
    <property type="entry name" value="PBP_dimer"/>
    <property type="match status" value="1"/>
</dbReference>
<dbReference type="Gene3D" id="3.90.1310.10">
    <property type="entry name" value="Penicillin-binding protein 2a (Domain 2)"/>
    <property type="match status" value="1"/>
</dbReference>
<evidence type="ECO:0000256" key="1">
    <source>
        <dbReference type="ARBA" id="ARBA00004370"/>
    </source>
</evidence>
<dbReference type="InterPro" id="IPR001460">
    <property type="entry name" value="PCN-bd_Tpept"/>
</dbReference>
<protein>
    <recommendedName>
        <fullName evidence="7">Penicillin-binding protein 2</fullName>
    </recommendedName>
</protein>
<evidence type="ECO:0000313" key="5">
    <source>
        <dbReference type="EMBL" id="PIR88134.1"/>
    </source>
</evidence>
<dbReference type="InterPro" id="IPR005311">
    <property type="entry name" value="PBP_dimer"/>
</dbReference>
<comment type="caution">
    <text evidence="5">The sequence shown here is derived from an EMBL/GenBank/DDBJ whole genome shotgun (WGS) entry which is preliminary data.</text>
</comment>
<organism evidence="5 6">
    <name type="scientific">Candidatus Harrisonbacteria bacterium CG10_big_fil_rev_8_21_14_0_10_45_28</name>
    <dbReference type="NCBI Taxonomy" id="1974586"/>
    <lineage>
        <taxon>Bacteria</taxon>
        <taxon>Candidatus Harrisoniibacteriota</taxon>
    </lineage>
</organism>
<gene>
    <name evidence="5" type="ORF">COU10_00805</name>
</gene>
<dbReference type="SUPFAM" id="SSF56601">
    <property type="entry name" value="beta-lactamase/transpeptidase-like"/>
    <property type="match status" value="1"/>
</dbReference>
<dbReference type="InterPro" id="IPR036138">
    <property type="entry name" value="PBP_dimer_sf"/>
</dbReference>
<dbReference type="PANTHER" id="PTHR30627:SF1">
    <property type="entry name" value="PEPTIDOGLYCAN D,D-TRANSPEPTIDASE FTSI"/>
    <property type="match status" value="1"/>
</dbReference>
<evidence type="ECO:0000313" key="6">
    <source>
        <dbReference type="Proteomes" id="UP000230903"/>
    </source>
</evidence>
<evidence type="ECO:0000259" key="4">
    <source>
        <dbReference type="Pfam" id="PF03717"/>
    </source>
</evidence>
<dbReference type="Pfam" id="PF00905">
    <property type="entry name" value="Transpeptidase"/>
    <property type="match status" value="1"/>
</dbReference>
<evidence type="ECO:0000256" key="2">
    <source>
        <dbReference type="ARBA" id="ARBA00023136"/>
    </source>
</evidence>